<dbReference type="Gene3D" id="3.30.780.10">
    <property type="entry name" value="SUI1-like domain"/>
    <property type="match status" value="1"/>
</dbReference>
<evidence type="ECO:0000313" key="4">
    <source>
        <dbReference type="EnsemblPlants" id="TuG1812G0300001824.01.T01"/>
    </source>
</evidence>
<dbReference type="GO" id="GO:0003729">
    <property type="term" value="F:mRNA binding"/>
    <property type="evidence" value="ECO:0007669"/>
    <property type="project" value="TreeGrafter"/>
</dbReference>
<reference evidence="4" key="2">
    <citation type="submission" date="2018-03" db="EMBL/GenBank/DDBJ databases">
        <title>The Triticum urartu genome reveals the dynamic nature of wheat genome evolution.</title>
        <authorList>
            <person name="Ling H."/>
            <person name="Ma B."/>
            <person name="Shi X."/>
            <person name="Liu H."/>
            <person name="Dong L."/>
            <person name="Sun H."/>
            <person name="Cao Y."/>
            <person name="Gao Q."/>
            <person name="Zheng S."/>
            <person name="Li Y."/>
            <person name="Yu Y."/>
            <person name="Du H."/>
            <person name="Qi M."/>
            <person name="Li Y."/>
            <person name="Yu H."/>
            <person name="Cui Y."/>
            <person name="Wang N."/>
            <person name="Chen C."/>
            <person name="Wu H."/>
            <person name="Zhao Y."/>
            <person name="Zhang J."/>
            <person name="Li Y."/>
            <person name="Zhou W."/>
            <person name="Zhang B."/>
            <person name="Hu W."/>
            <person name="Eijk M."/>
            <person name="Tang J."/>
            <person name="Witsenboer H."/>
            <person name="Zhao S."/>
            <person name="Li Z."/>
            <person name="Zhang A."/>
            <person name="Wang D."/>
            <person name="Liang C."/>
        </authorList>
    </citation>
    <scope>NUCLEOTIDE SEQUENCE [LARGE SCALE GENOMIC DNA]</scope>
    <source>
        <strain evidence="4">cv. G1812</strain>
    </source>
</reference>
<reference evidence="4" key="3">
    <citation type="submission" date="2022-06" db="UniProtKB">
        <authorList>
            <consortium name="EnsemblPlants"/>
        </authorList>
    </citation>
    <scope>IDENTIFICATION</scope>
</reference>
<evidence type="ECO:0000313" key="5">
    <source>
        <dbReference type="Proteomes" id="UP000015106"/>
    </source>
</evidence>
<dbReference type="InterPro" id="IPR001950">
    <property type="entry name" value="SUI1"/>
</dbReference>
<dbReference type="PANTHER" id="PTHR12789:SF0">
    <property type="entry name" value="DENSITY-REGULATED PROTEIN"/>
    <property type="match status" value="1"/>
</dbReference>
<sequence>MATMFVKVGDKRICIGTLCSDRFAQTNFDLFFEKDFELSHTSSSATVSFRGYNIFQPAKGDEIAFDYDGSGDKNGDNDAVDDDGADDDDDDDQFSCPRENNSDNDAVDDYGADDDDDQFSCPRENNSDNDAVDDDGADDDDDQFSCPRENNSEGQSDENEEEQKLKKSEHVNKRAAGSAFKVATSNKKPKVAKMSDPKTGDNGALHVATVHLAKKAGPATNEKPPKFSLQVLQHDKQEVIIEKIVRNKRKCVTVVKGLELFGVNLSDASKKFGKKFAAGASVVKCPNKIYRML</sequence>
<dbReference type="Gramene" id="TuG1812G0300001824.01.T01">
    <property type="protein sequence ID" value="TuG1812G0300001824.01.T01"/>
    <property type="gene ID" value="TuG1812G0300001824.01"/>
</dbReference>
<dbReference type="PANTHER" id="PTHR12789">
    <property type="entry name" value="DENSITY-REGULATED PROTEIN HOMOLOG"/>
    <property type="match status" value="1"/>
</dbReference>
<feature type="domain" description="SUI1" evidence="3">
    <location>
        <begin position="239"/>
        <end position="288"/>
    </location>
</feature>
<keyword evidence="5" id="KW-1185">Reference proteome</keyword>
<protein>
    <recommendedName>
        <fullName evidence="3">SUI1 domain-containing protein</fullName>
    </recommendedName>
</protein>
<evidence type="ECO:0000256" key="2">
    <source>
        <dbReference type="SAM" id="MobiDB-lite"/>
    </source>
</evidence>
<dbReference type="GO" id="GO:0002188">
    <property type="term" value="P:translation reinitiation"/>
    <property type="evidence" value="ECO:0007669"/>
    <property type="project" value="TreeGrafter"/>
</dbReference>
<dbReference type="GO" id="GO:0003743">
    <property type="term" value="F:translation initiation factor activity"/>
    <property type="evidence" value="ECO:0007669"/>
    <property type="project" value="InterPro"/>
</dbReference>
<dbReference type="InterPro" id="IPR046447">
    <property type="entry name" value="DENR_C"/>
</dbReference>
<dbReference type="InterPro" id="IPR050318">
    <property type="entry name" value="DENR/SUI1_TIF"/>
</dbReference>
<dbReference type="PROSITE" id="PS50296">
    <property type="entry name" value="SUI1"/>
    <property type="match status" value="1"/>
</dbReference>
<feature type="compositionally biased region" description="Basic and acidic residues" evidence="2">
    <location>
        <begin position="162"/>
        <end position="172"/>
    </location>
</feature>
<dbReference type="InterPro" id="IPR036877">
    <property type="entry name" value="SUI1_dom_sf"/>
</dbReference>
<proteinExistence type="inferred from homology"/>
<accession>A0A8R7TTF8</accession>
<feature type="compositionally biased region" description="Acidic residues" evidence="2">
    <location>
        <begin position="105"/>
        <end position="118"/>
    </location>
</feature>
<evidence type="ECO:0000259" key="3">
    <source>
        <dbReference type="PROSITE" id="PS50296"/>
    </source>
</evidence>
<feature type="region of interest" description="Disordered" evidence="2">
    <location>
        <begin position="65"/>
        <end position="200"/>
    </location>
</feature>
<dbReference type="AlphaFoldDB" id="A0A8R7TTF8"/>
<dbReference type="EnsemblPlants" id="TuG1812G0300001824.01.T01">
    <property type="protein sequence ID" value="TuG1812G0300001824.01.T01"/>
    <property type="gene ID" value="TuG1812G0300001824.01"/>
</dbReference>
<dbReference type="CDD" id="cd11607">
    <property type="entry name" value="DENR_C"/>
    <property type="match status" value="1"/>
</dbReference>
<feature type="compositionally biased region" description="Acidic residues" evidence="2">
    <location>
        <begin position="130"/>
        <end position="143"/>
    </location>
</feature>
<reference evidence="5" key="1">
    <citation type="journal article" date="2013" name="Nature">
        <title>Draft genome of the wheat A-genome progenitor Triticum urartu.</title>
        <authorList>
            <person name="Ling H.Q."/>
            <person name="Zhao S."/>
            <person name="Liu D."/>
            <person name="Wang J."/>
            <person name="Sun H."/>
            <person name="Zhang C."/>
            <person name="Fan H."/>
            <person name="Li D."/>
            <person name="Dong L."/>
            <person name="Tao Y."/>
            <person name="Gao C."/>
            <person name="Wu H."/>
            <person name="Li Y."/>
            <person name="Cui Y."/>
            <person name="Guo X."/>
            <person name="Zheng S."/>
            <person name="Wang B."/>
            <person name="Yu K."/>
            <person name="Liang Q."/>
            <person name="Yang W."/>
            <person name="Lou X."/>
            <person name="Chen J."/>
            <person name="Feng M."/>
            <person name="Jian J."/>
            <person name="Zhang X."/>
            <person name="Luo G."/>
            <person name="Jiang Y."/>
            <person name="Liu J."/>
            <person name="Wang Z."/>
            <person name="Sha Y."/>
            <person name="Zhang B."/>
            <person name="Wu H."/>
            <person name="Tang D."/>
            <person name="Shen Q."/>
            <person name="Xue P."/>
            <person name="Zou S."/>
            <person name="Wang X."/>
            <person name="Liu X."/>
            <person name="Wang F."/>
            <person name="Yang Y."/>
            <person name="An X."/>
            <person name="Dong Z."/>
            <person name="Zhang K."/>
            <person name="Zhang X."/>
            <person name="Luo M.C."/>
            <person name="Dvorak J."/>
            <person name="Tong Y."/>
            <person name="Wang J."/>
            <person name="Yang H."/>
            <person name="Li Z."/>
            <person name="Wang D."/>
            <person name="Zhang A."/>
            <person name="Wang J."/>
        </authorList>
    </citation>
    <scope>NUCLEOTIDE SEQUENCE</scope>
    <source>
        <strain evidence="5">cv. G1812</strain>
    </source>
</reference>
<name>A0A8R7TTF8_TRIUA</name>
<feature type="compositionally biased region" description="Acidic residues" evidence="2">
    <location>
        <begin position="78"/>
        <end position="93"/>
    </location>
</feature>
<dbReference type="Proteomes" id="UP000015106">
    <property type="component" value="Chromosome 3"/>
</dbReference>
<comment type="similarity">
    <text evidence="1">Belongs to the DENR family.</text>
</comment>
<dbReference type="Pfam" id="PF01253">
    <property type="entry name" value="SUI1"/>
    <property type="match status" value="1"/>
</dbReference>
<evidence type="ECO:0000256" key="1">
    <source>
        <dbReference type="ARBA" id="ARBA00007514"/>
    </source>
</evidence>
<dbReference type="SUPFAM" id="SSF55159">
    <property type="entry name" value="eIF1-like"/>
    <property type="match status" value="1"/>
</dbReference>
<organism evidence="4 5">
    <name type="scientific">Triticum urartu</name>
    <name type="common">Red wild einkorn</name>
    <name type="synonym">Crithodium urartu</name>
    <dbReference type="NCBI Taxonomy" id="4572"/>
    <lineage>
        <taxon>Eukaryota</taxon>
        <taxon>Viridiplantae</taxon>
        <taxon>Streptophyta</taxon>
        <taxon>Embryophyta</taxon>
        <taxon>Tracheophyta</taxon>
        <taxon>Spermatophyta</taxon>
        <taxon>Magnoliopsida</taxon>
        <taxon>Liliopsida</taxon>
        <taxon>Poales</taxon>
        <taxon>Poaceae</taxon>
        <taxon>BOP clade</taxon>
        <taxon>Pooideae</taxon>
        <taxon>Triticodae</taxon>
        <taxon>Triticeae</taxon>
        <taxon>Triticinae</taxon>
        <taxon>Triticum</taxon>
    </lineage>
</organism>
<dbReference type="GO" id="GO:0001731">
    <property type="term" value="P:formation of translation preinitiation complex"/>
    <property type="evidence" value="ECO:0007669"/>
    <property type="project" value="TreeGrafter"/>
</dbReference>